<feature type="region of interest" description="Disordered" evidence="1">
    <location>
        <begin position="419"/>
        <end position="453"/>
    </location>
</feature>
<dbReference type="InterPro" id="IPR026464">
    <property type="entry name" value="NosD_copper_fam"/>
</dbReference>
<evidence type="ECO:0000256" key="2">
    <source>
        <dbReference type="SAM" id="SignalP"/>
    </source>
</evidence>
<dbReference type="Proteomes" id="UP000254771">
    <property type="component" value="Unassembled WGS sequence"/>
</dbReference>
<keyword evidence="2" id="KW-0732">Signal</keyword>
<dbReference type="InterPro" id="IPR007742">
    <property type="entry name" value="NosD_dom"/>
</dbReference>
<dbReference type="SMART" id="SM00710">
    <property type="entry name" value="PbH1"/>
    <property type="match status" value="8"/>
</dbReference>
<comment type="caution">
    <text evidence="4">The sequence shown here is derived from an EMBL/GenBank/DDBJ whole genome shotgun (WGS) entry which is preliminary data.</text>
</comment>
<accession>A0A370DG83</accession>
<evidence type="ECO:0000259" key="3">
    <source>
        <dbReference type="Pfam" id="PF05048"/>
    </source>
</evidence>
<dbReference type="NCBIfam" id="TIGR03804">
    <property type="entry name" value="para_beta_helix"/>
    <property type="match status" value="1"/>
</dbReference>
<dbReference type="AlphaFoldDB" id="A0A370DG83"/>
<reference evidence="4 5" key="1">
    <citation type="journal article" date="2018" name="ISME J.">
        <title>Endosymbiont genomes yield clues of tubeworm success.</title>
        <authorList>
            <person name="Li Y."/>
            <person name="Liles M.R."/>
            <person name="Halanych K.M."/>
        </authorList>
    </citation>
    <scope>NUCLEOTIDE SEQUENCE [LARGE SCALE GENOMIC DNA]</scope>
    <source>
        <strain evidence="4">A1462</strain>
    </source>
</reference>
<evidence type="ECO:0000313" key="5">
    <source>
        <dbReference type="Proteomes" id="UP000254771"/>
    </source>
</evidence>
<dbReference type="NCBIfam" id="TIGR04247">
    <property type="entry name" value="NosD_copper_fam"/>
    <property type="match status" value="1"/>
</dbReference>
<dbReference type="InterPro" id="IPR012334">
    <property type="entry name" value="Pectin_lyas_fold"/>
</dbReference>
<dbReference type="InterPro" id="IPR022441">
    <property type="entry name" value="Para_beta_helix_rpt-2"/>
</dbReference>
<dbReference type="Gene3D" id="2.160.20.10">
    <property type="entry name" value="Single-stranded right-handed beta-helix, Pectin lyase-like"/>
    <property type="match status" value="1"/>
</dbReference>
<protein>
    <submittedName>
        <fullName evidence="4">Nitrous oxide reductase family maturation protein NosD</fullName>
    </submittedName>
</protein>
<feature type="signal peptide" evidence="2">
    <location>
        <begin position="1"/>
        <end position="25"/>
    </location>
</feature>
<evidence type="ECO:0000256" key="1">
    <source>
        <dbReference type="SAM" id="MobiDB-lite"/>
    </source>
</evidence>
<proteinExistence type="predicted"/>
<gene>
    <name evidence="4" type="ORF">DIZ78_13655</name>
</gene>
<dbReference type="Pfam" id="PF05048">
    <property type="entry name" value="NosD"/>
    <property type="match status" value="1"/>
</dbReference>
<feature type="chain" id="PRO_5016812353" evidence="2">
    <location>
        <begin position="26"/>
        <end position="453"/>
    </location>
</feature>
<dbReference type="SUPFAM" id="SSF51126">
    <property type="entry name" value="Pectin lyase-like"/>
    <property type="match status" value="1"/>
</dbReference>
<dbReference type="InterPro" id="IPR011050">
    <property type="entry name" value="Pectin_lyase_fold/virulence"/>
</dbReference>
<evidence type="ECO:0000313" key="4">
    <source>
        <dbReference type="EMBL" id="RDH83560.1"/>
    </source>
</evidence>
<name>A0A370DG83_9GAMM</name>
<dbReference type="EMBL" id="QFXE01000018">
    <property type="protein sequence ID" value="RDH83560.1"/>
    <property type="molecule type" value="Genomic_DNA"/>
</dbReference>
<keyword evidence="5" id="KW-1185">Reference proteome</keyword>
<dbReference type="InterPro" id="IPR006626">
    <property type="entry name" value="PbH1"/>
</dbReference>
<sequence length="453" mass="50011">MKSSLWSHVLVCLAFLLLPLGSSQAAYPSFQELVDAADPKGTLTPPPGTYAGPVTIESAITIDGRGKVTIDAGGKGSVIYLDTDGATLKNLHLTNSGESHNDIDSGVQVRGNFNVIKDNVIDNALFGIDLQQSENNVVQRNRISSKPFDLGMRGDSVRLWYSFNNKITDNIIRDSRDMVVWYSADNLIARNDSRGGRYSLHFMYSKYNEVLENHYENNSVGIFLMYSDGVQVKNNYIAHALGPTGMGIGFKETSDVDVVGNQILYCATGIYLDISPYDPETTNRLKNNLIAYSGIGMLFLNDWTGNILESNSFKGNITQVAVSGAGKTANRNDWFGNYWDDYAGFDQDRDGVGDKPYELYSYADRIWMDVPPARFFKGSPVLEVMDFLERLAPFSNPNMLVRDKKPMMAAQLSVAEVEQESGHAVTGETAGDGKVESQDTYDPLKALRESLGR</sequence>
<organism evidence="4 5">
    <name type="scientific">endosymbiont of Escarpia spicata</name>
    <dbReference type="NCBI Taxonomy" id="2200908"/>
    <lineage>
        <taxon>Bacteria</taxon>
        <taxon>Pseudomonadati</taxon>
        <taxon>Pseudomonadota</taxon>
        <taxon>Gammaproteobacteria</taxon>
        <taxon>sulfur-oxidizing symbionts</taxon>
    </lineage>
</organism>
<feature type="domain" description="Periplasmic copper-binding protein NosD beta helix" evidence="3">
    <location>
        <begin position="141"/>
        <end position="344"/>
    </location>
</feature>